<evidence type="ECO:0000313" key="2">
    <source>
        <dbReference type="EMBL" id="GBF95216.1"/>
    </source>
</evidence>
<feature type="compositionally biased region" description="Polar residues" evidence="1">
    <location>
        <begin position="482"/>
        <end position="500"/>
    </location>
</feature>
<evidence type="ECO:0000256" key="1">
    <source>
        <dbReference type="SAM" id="MobiDB-lite"/>
    </source>
</evidence>
<evidence type="ECO:0000313" key="3">
    <source>
        <dbReference type="Proteomes" id="UP000247498"/>
    </source>
</evidence>
<organism evidence="2 3">
    <name type="scientific">Raphidocelis subcapitata</name>
    <dbReference type="NCBI Taxonomy" id="307507"/>
    <lineage>
        <taxon>Eukaryota</taxon>
        <taxon>Viridiplantae</taxon>
        <taxon>Chlorophyta</taxon>
        <taxon>core chlorophytes</taxon>
        <taxon>Chlorophyceae</taxon>
        <taxon>CS clade</taxon>
        <taxon>Sphaeropleales</taxon>
        <taxon>Selenastraceae</taxon>
        <taxon>Raphidocelis</taxon>
    </lineage>
</organism>
<feature type="region of interest" description="Disordered" evidence="1">
    <location>
        <begin position="171"/>
        <end position="234"/>
    </location>
</feature>
<feature type="compositionally biased region" description="Low complexity" evidence="1">
    <location>
        <begin position="542"/>
        <end position="554"/>
    </location>
</feature>
<dbReference type="InParanoid" id="A0A2V0P5U8"/>
<protein>
    <submittedName>
        <fullName evidence="2">Uncharacterized protein</fullName>
    </submittedName>
</protein>
<sequence length="626" mass="63839">MPTPTYVPGANLARGCEARGPEQQPSGPSARARASFVEHTERPRSALAAAEYGSPPFAGAWVRARQDASPRIHFNHALAPELAAAFDVGRRAGAPSPWPGSRPDAASPPRPRAEAPRLVLLSSKLDRLGPSTPWRYRADGALLPGAPRDQPRLYGRESVWDVGVQCDAAPPQQAAAGAERGGGASRDAARLAVPPAADGASSHHERRQLPPRREAPPAPPHVGGCQSDEDEEGEFRAAADGLHKQAVAKGARDMRGKLGQAAAGGGAAPAAPASEPTGGAALEGSAGNTSPGRPWRALCGSGQQAVPWARAAPPLMPWRPAGVAAGKARACQQRAVAAKAAAVERAAAVEGRMWRSAAAAALAQLPAAVAKRAGGALRQQLPTQQASAGLSSKVLHAAARQAGGAPPATYATHKQPLQQQGAQHGAAPAVRVQAHGSGLGLLRRARPRRRLLPMQHRCRLLLAAPRRRRSTFGGYGTGTVDAGQQTTSSSPSPHLATAQSAGTPPVAAAGPAAAPLHSIAALCRKAEQAAAGKPQCAERARPLSPSSRSPGAPAALLHPAARQPRLPSAPSAVAGLGAKSATDGAVPAASAAKSVEELLVEFATLIAGAERAQLRLTPPSRDAASR</sequence>
<name>A0A2V0P5U8_9CHLO</name>
<dbReference type="EMBL" id="BDRX01000061">
    <property type="protein sequence ID" value="GBF95216.1"/>
    <property type="molecule type" value="Genomic_DNA"/>
</dbReference>
<gene>
    <name evidence="2" type="ORF">Rsub_07931</name>
</gene>
<reference evidence="2 3" key="1">
    <citation type="journal article" date="2018" name="Sci. Rep.">
        <title>Raphidocelis subcapitata (=Pseudokirchneriella subcapitata) provides an insight into genome evolution and environmental adaptations in the Sphaeropleales.</title>
        <authorList>
            <person name="Suzuki S."/>
            <person name="Yamaguchi H."/>
            <person name="Nakajima N."/>
            <person name="Kawachi M."/>
        </authorList>
    </citation>
    <scope>NUCLEOTIDE SEQUENCE [LARGE SCALE GENOMIC DNA]</scope>
    <source>
        <strain evidence="2 3">NIES-35</strain>
    </source>
</reference>
<feature type="region of interest" description="Disordered" evidence="1">
    <location>
        <begin position="469"/>
        <end position="510"/>
    </location>
</feature>
<keyword evidence="3" id="KW-1185">Reference proteome</keyword>
<feature type="region of interest" description="Disordered" evidence="1">
    <location>
        <begin position="93"/>
        <end position="113"/>
    </location>
</feature>
<feature type="compositionally biased region" description="Low complexity" evidence="1">
    <location>
        <begin position="501"/>
        <end position="510"/>
    </location>
</feature>
<proteinExistence type="predicted"/>
<feature type="region of interest" description="Disordered" evidence="1">
    <location>
        <begin position="533"/>
        <end position="554"/>
    </location>
</feature>
<feature type="compositionally biased region" description="Pro residues" evidence="1">
    <location>
        <begin position="96"/>
        <end position="110"/>
    </location>
</feature>
<comment type="caution">
    <text evidence="2">The sequence shown here is derived from an EMBL/GenBank/DDBJ whole genome shotgun (WGS) entry which is preliminary data.</text>
</comment>
<feature type="compositionally biased region" description="Basic and acidic residues" evidence="1">
    <location>
        <begin position="201"/>
        <end position="215"/>
    </location>
</feature>
<dbReference type="AlphaFoldDB" id="A0A2V0P5U8"/>
<feature type="region of interest" description="Disordered" evidence="1">
    <location>
        <begin position="259"/>
        <end position="296"/>
    </location>
</feature>
<feature type="region of interest" description="Disordered" evidence="1">
    <location>
        <begin position="398"/>
        <end position="427"/>
    </location>
</feature>
<accession>A0A2V0P5U8</accession>
<dbReference type="Proteomes" id="UP000247498">
    <property type="component" value="Unassembled WGS sequence"/>
</dbReference>
<feature type="compositionally biased region" description="Low complexity" evidence="1">
    <location>
        <begin position="398"/>
        <end position="408"/>
    </location>
</feature>
<feature type="region of interest" description="Disordered" evidence="1">
    <location>
        <begin position="1"/>
        <end position="43"/>
    </location>
</feature>
<feature type="compositionally biased region" description="Low complexity" evidence="1">
    <location>
        <begin position="415"/>
        <end position="427"/>
    </location>
</feature>
<feature type="compositionally biased region" description="Low complexity" evidence="1">
    <location>
        <begin position="268"/>
        <end position="280"/>
    </location>
</feature>